<dbReference type="AlphaFoldDB" id="A0AAV8TX97"/>
<reference evidence="1 2" key="1">
    <citation type="submission" date="2021-09" db="EMBL/GenBank/DDBJ databases">
        <title>Genomic insights and catalytic innovation underlie evolution of tropane alkaloids biosynthesis.</title>
        <authorList>
            <person name="Wang Y.-J."/>
            <person name="Tian T."/>
            <person name="Huang J.-P."/>
            <person name="Huang S.-X."/>
        </authorList>
    </citation>
    <scope>NUCLEOTIDE SEQUENCE [LARGE SCALE GENOMIC DNA]</scope>
    <source>
        <strain evidence="1">KIB-2018</strain>
        <tissue evidence="1">Leaf</tissue>
    </source>
</reference>
<evidence type="ECO:0000313" key="1">
    <source>
        <dbReference type="EMBL" id="KAJ8770328.1"/>
    </source>
</evidence>
<dbReference type="Proteomes" id="UP001159364">
    <property type="component" value="Linkage Group LG03"/>
</dbReference>
<sequence>MLGNCQFVEFQECIFLVDLGIEISVWDQSKLLIFPKCTKRKDNPWPIRVGNGLSRARLIQPTIRLTPSSSSL</sequence>
<proteinExistence type="predicted"/>
<protein>
    <submittedName>
        <fullName evidence="1">Uncharacterized protein</fullName>
    </submittedName>
</protein>
<comment type="caution">
    <text evidence="1">The sequence shown here is derived from an EMBL/GenBank/DDBJ whole genome shotgun (WGS) entry which is preliminary data.</text>
</comment>
<name>A0AAV8TX97_9ROSI</name>
<gene>
    <name evidence="1" type="ORF">K2173_014938</name>
</gene>
<organism evidence="1 2">
    <name type="scientific">Erythroxylum novogranatense</name>
    <dbReference type="NCBI Taxonomy" id="1862640"/>
    <lineage>
        <taxon>Eukaryota</taxon>
        <taxon>Viridiplantae</taxon>
        <taxon>Streptophyta</taxon>
        <taxon>Embryophyta</taxon>
        <taxon>Tracheophyta</taxon>
        <taxon>Spermatophyta</taxon>
        <taxon>Magnoliopsida</taxon>
        <taxon>eudicotyledons</taxon>
        <taxon>Gunneridae</taxon>
        <taxon>Pentapetalae</taxon>
        <taxon>rosids</taxon>
        <taxon>fabids</taxon>
        <taxon>Malpighiales</taxon>
        <taxon>Erythroxylaceae</taxon>
        <taxon>Erythroxylum</taxon>
    </lineage>
</organism>
<accession>A0AAV8TX97</accession>
<evidence type="ECO:0000313" key="2">
    <source>
        <dbReference type="Proteomes" id="UP001159364"/>
    </source>
</evidence>
<dbReference type="EMBL" id="JAIWQS010000003">
    <property type="protein sequence ID" value="KAJ8770328.1"/>
    <property type="molecule type" value="Genomic_DNA"/>
</dbReference>
<keyword evidence="2" id="KW-1185">Reference proteome</keyword>